<keyword evidence="2" id="KW-0812">Transmembrane</keyword>
<feature type="region of interest" description="Disordered" evidence="1">
    <location>
        <begin position="134"/>
        <end position="167"/>
    </location>
</feature>
<dbReference type="AlphaFoldDB" id="A0A818IB41"/>
<evidence type="ECO:0000256" key="2">
    <source>
        <dbReference type="SAM" id="Phobius"/>
    </source>
</evidence>
<feature type="transmembrane region" description="Helical" evidence="2">
    <location>
        <begin position="171"/>
        <end position="189"/>
    </location>
</feature>
<gene>
    <name evidence="3" type="ORF">FME351_LOCUS18077</name>
</gene>
<organism evidence="3 4">
    <name type="scientific">Rotaria socialis</name>
    <dbReference type="NCBI Taxonomy" id="392032"/>
    <lineage>
        <taxon>Eukaryota</taxon>
        <taxon>Metazoa</taxon>
        <taxon>Spiralia</taxon>
        <taxon>Gnathifera</taxon>
        <taxon>Rotifera</taxon>
        <taxon>Eurotatoria</taxon>
        <taxon>Bdelloidea</taxon>
        <taxon>Philodinida</taxon>
        <taxon>Philodinidae</taxon>
        <taxon>Rotaria</taxon>
    </lineage>
</organism>
<name>A0A818IB41_9BILA</name>
<feature type="compositionally biased region" description="Low complexity" evidence="1">
    <location>
        <begin position="134"/>
        <end position="153"/>
    </location>
</feature>
<evidence type="ECO:0000256" key="1">
    <source>
        <dbReference type="SAM" id="MobiDB-lite"/>
    </source>
</evidence>
<sequence length="190" mass="20546">MVILPISKKYHMNVIIETSIKYIGTVDWVGKFQISGTCNVTGCCCPSSNLIIKNNNITHEGTFNLTGFDCKTHGHQGHFSIDNATATVVSVASLGTFTMKNKNDMEILLEQNTTAAKPACKVDMTRVVNSTVASTTTTTTTNHSNENSTTNGNQINTSTEPDKSHVSSNRGSIFLICISIIMATTVIMHI</sequence>
<comment type="caution">
    <text evidence="3">The sequence shown here is derived from an EMBL/GenBank/DDBJ whole genome shotgun (WGS) entry which is preliminary data.</text>
</comment>
<reference evidence="3" key="1">
    <citation type="submission" date="2021-02" db="EMBL/GenBank/DDBJ databases">
        <authorList>
            <person name="Nowell W R."/>
        </authorList>
    </citation>
    <scope>NUCLEOTIDE SEQUENCE</scope>
</reference>
<dbReference type="EMBL" id="CAJNYU010002250">
    <property type="protein sequence ID" value="CAF3523358.1"/>
    <property type="molecule type" value="Genomic_DNA"/>
</dbReference>
<evidence type="ECO:0000313" key="3">
    <source>
        <dbReference type="EMBL" id="CAF3523358.1"/>
    </source>
</evidence>
<proteinExistence type="predicted"/>
<evidence type="ECO:0000313" key="4">
    <source>
        <dbReference type="Proteomes" id="UP000663869"/>
    </source>
</evidence>
<dbReference type="Proteomes" id="UP000663869">
    <property type="component" value="Unassembled WGS sequence"/>
</dbReference>
<keyword evidence="2" id="KW-0472">Membrane</keyword>
<accession>A0A818IB41</accession>
<protein>
    <submittedName>
        <fullName evidence="3">Uncharacterized protein</fullName>
    </submittedName>
</protein>
<keyword evidence="2" id="KW-1133">Transmembrane helix</keyword>